<accession>A0A6P2C266</accession>
<dbReference type="GO" id="GO:0016887">
    <property type="term" value="F:ATP hydrolysis activity"/>
    <property type="evidence" value="ECO:0007669"/>
    <property type="project" value="TreeGrafter"/>
</dbReference>
<keyword evidence="2" id="KW-0067">ATP-binding</keyword>
<dbReference type="PROSITE" id="PS51194">
    <property type="entry name" value="HELICASE_CTER"/>
    <property type="match status" value="1"/>
</dbReference>
<feature type="domain" description="Helicase ATP-binding" evidence="3">
    <location>
        <begin position="46"/>
        <end position="227"/>
    </location>
</feature>
<reference evidence="5 6" key="1">
    <citation type="submission" date="2018-11" db="EMBL/GenBank/DDBJ databases">
        <title>Trebonia kvetii gen.nov., sp.nov., a novel acidophilic actinobacterium, and proposal of the new actinobacterial family Treboniaceae fam. nov.</title>
        <authorList>
            <person name="Rapoport D."/>
            <person name="Sagova-Mareckova M."/>
            <person name="Sedlacek I."/>
            <person name="Provaznik J."/>
            <person name="Kralova S."/>
            <person name="Pavlinic D."/>
            <person name="Benes V."/>
            <person name="Kopecky J."/>
        </authorList>
    </citation>
    <scope>NUCLEOTIDE SEQUENCE [LARGE SCALE GENOMIC DNA]</scope>
    <source>
        <strain evidence="5 6">15Tr583</strain>
    </source>
</reference>
<keyword evidence="1" id="KW-0547">Nucleotide-binding</keyword>
<dbReference type="SMART" id="SM00487">
    <property type="entry name" value="DEXDc"/>
    <property type="match status" value="1"/>
</dbReference>
<sequence>MTSPASASSGPAAASRAFDLLAEPVRRWVYDQGWQTLRDAQEAAIPLLLDGTGDVIIAAATAAGKTEAAFLPICSRLAAGPPPGPGVQVLYVAPLKALINDQYQRLSGLCERLDIPVHRWHGDVPASRKAAVLKKPGGILLITPESLEALFVTRGAGAGTLLAGLAYVVVDELHAFLGTERGAQLRSLMHRVELTLRRRVPRVGLSATLGDMSLAADALRPGEAGGVRCIESAQGGQELAVQVRGYVEATPPAGQEDGEGTHLQRIAADLYRVLRGQDNLVFANARTAVELFAARLRELSEEAGVPNEFLPHHGNLSRELREDAEAALRDPSRPATAVATTTLEMGIDIGSVHSVAQVGPPPSVAALRQRLGRSGRRGEPAVLRLYVTESAAGPRTSLPDQLRAALVQSIAMLDLLLEGWCEPPDQDALHLSTLIQQVMSAIAQHGGVTAAAAYRALCGPGSPFTAVTPAQFAALLRGLGANDVLVQSDDGTLLLGQAGERTVSHYSFYAAFTSPEEYRLLMSGRPLGTVPADQALYAGALLIFGGRRWKVTAVDHVQKIIEVTAAAGGRPPRFDGGHGAVHDQVRARMRSVLAAGPVPRYLSAAAVSLLNEARAAYGRYKLAEHMALRDGADTVLFPWAGSRVTQTLAAQLTAAGLEASDDGLVITVLKADPGQVRERLKAVAEAGPADPVSLALRVANKKAAKYDDWIEDGLLAADYARRALDCPGAWRQAGVILDSWPAGL</sequence>
<dbReference type="GO" id="GO:0003677">
    <property type="term" value="F:DNA binding"/>
    <property type="evidence" value="ECO:0007669"/>
    <property type="project" value="TreeGrafter"/>
</dbReference>
<keyword evidence="6" id="KW-1185">Reference proteome</keyword>
<dbReference type="InterPro" id="IPR001650">
    <property type="entry name" value="Helicase_C-like"/>
</dbReference>
<dbReference type="OrthoDB" id="9815222at2"/>
<dbReference type="GO" id="GO:0004386">
    <property type="term" value="F:helicase activity"/>
    <property type="evidence" value="ECO:0007669"/>
    <property type="project" value="UniProtKB-KW"/>
</dbReference>
<evidence type="ECO:0000259" key="4">
    <source>
        <dbReference type="PROSITE" id="PS51194"/>
    </source>
</evidence>
<dbReference type="Pfam" id="PF00270">
    <property type="entry name" value="DEAD"/>
    <property type="match status" value="1"/>
</dbReference>
<dbReference type="AlphaFoldDB" id="A0A6P2C266"/>
<dbReference type="Proteomes" id="UP000460272">
    <property type="component" value="Unassembled WGS sequence"/>
</dbReference>
<dbReference type="GO" id="GO:0005524">
    <property type="term" value="F:ATP binding"/>
    <property type="evidence" value="ECO:0007669"/>
    <property type="project" value="UniProtKB-KW"/>
</dbReference>
<dbReference type="PANTHER" id="PTHR47962">
    <property type="entry name" value="ATP-DEPENDENT HELICASE LHR-RELATED-RELATED"/>
    <property type="match status" value="1"/>
</dbReference>
<dbReference type="PANTHER" id="PTHR47962:SF5">
    <property type="entry name" value="ATP-DEPENDENT HELICASE LHR-RELATED"/>
    <property type="match status" value="1"/>
</dbReference>
<protein>
    <submittedName>
        <fullName evidence="5">DEAD/DEAH box helicase</fullName>
    </submittedName>
</protein>
<dbReference type="RefSeq" id="WP_145852763.1">
    <property type="nucleotide sequence ID" value="NZ_RPFW01000002.1"/>
</dbReference>
<evidence type="ECO:0000259" key="3">
    <source>
        <dbReference type="PROSITE" id="PS51192"/>
    </source>
</evidence>
<dbReference type="EMBL" id="RPFW01000002">
    <property type="protein sequence ID" value="TVZ05057.1"/>
    <property type="molecule type" value="Genomic_DNA"/>
</dbReference>
<gene>
    <name evidence="5" type="ORF">EAS64_10575</name>
</gene>
<evidence type="ECO:0000313" key="6">
    <source>
        <dbReference type="Proteomes" id="UP000460272"/>
    </source>
</evidence>
<dbReference type="Gene3D" id="3.40.50.300">
    <property type="entry name" value="P-loop containing nucleotide triphosphate hydrolases"/>
    <property type="match status" value="2"/>
</dbReference>
<dbReference type="SUPFAM" id="SSF52540">
    <property type="entry name" value="P-loop containing nucleoside triphosphate hydrolases"/>
    <property type="match status" value="1"/>
</dbReference>
<dbReference type="InterPro" id="IPR011545">
    <property type="entry name" value="DEAD/DEAH_box_helicase_dom"/>
</dbReference>
<dbReference type="PROSITE" id="PS51192">
    <property type="entry name" value="HELICASE_ATP_BIND_1"/>
    <property type="match status" value="1"/>
</dbReference>
<dbReference type="InterPro" id="IPR027417">
    <property type="entry name" value="P-loop_NTPase"/>
</dbReference>
<dbReference type="InterPro" id="IPR014001">
    <property type="entry name" value="Helicase_ATP-bd"/>
</dbReference>
<evidence type="ECO:0000313" key="5">
    <source>
        <dbReference type="EMBL" id="TVZ05057.1"/>
    </source>
</evidence>
<comment type="caution">
    <text evidence="5">The sequence shown here is derived from an EMBL/GenBank/DDBJ whole genome shotgun (WGS) entry which is preliminary data.</text>
</comment>
<organism evidence="5 6">
    <name type="scientific">Trebonia kvetii</name>
    <dbReference type="NCBI Taxonomy" id="2480626"/>
    <lineage>
        <taxon>Bacteria</taxon>
        <taxon>Bacillati</taxon>
        <taxon>Actinomycetota</taxon>
        <taxon>Actinomycetes</taxon>
        <taxon>Streptosporangiales</taxon>
        <taxon>Treboniaceae</taxon>
        <taxon>Trebonia</taxon>
    </lineage>
</organism>
<dbReference type="InterPro" id="IPR052511">
    <property type="entry name" value="ATP-dep_Helicase"/>
</dbReference>
<proteinExistence type="predicted"/>
<evidence type="ECO:0000256" key="2">
    <source>
        <dbReference type="ARBA" id="ARBA00022840"/>
    </source>
</evidence>
<dbReference type="CDD" id="cd18796">
    <property type="entry name" value="SF2_C_LHR"/>
    <property type="match status" value="1"/>
</dbReference>
<keyword evidence="5" id="KW-0378">Hydrolase</keyword>
<feature type="domain" description="Helicase C-terminal" evidence="4">
    <location>
        <begin position="265"/>
        <end position="418"/>
    </location>
</feature>
<evidence type="ECO:0000256" key="1">
    <source>
        <dbReference type="ARBA" id="ARBA00022741"/>
    </source>
</evidence>
<keyword evidence="5" id="KW-0347">Helicase</keyword>
<dbReference type="Pfam" id="PF00271">
    <property type="entry name" value="Helicase_C"/>
    <property type="match status" value="1"/>
</dbReference>
<name>A0A6P2C266_9ACTN</name>
<dbReference type="SMART" id="SM00490">
    <property type="entry name" value="HELICc"/>
    <property type="match status" value="1"/>
</dbReference>